<dbReference type="Pfam" id="PF00026">
    <property type="entry name" value="Asp"/>
    <property type="match status" value="2"/>
</dbReference>
<name>A0AAV2U2L7_CALDB</name>
<comment type="similarity">
    <text evidence="1 7">Belongs to the peptidase A1 family.</text>
</comment>
<dbReference type="GO" id="GO:0006509">
    <property type="term" value="P:membrane protein ectodomain proteolysis"/>
    <property type="evidence" value="ECO:0007669"/>
    <property type="project" value="TreeGrafter"/>
</dbReference>
<feature type="transmembrane region" description="Helical" evidence="8">
    <location>
        <begin position="521"/>
        <end position="546"/>
    </location>
</feature>
<dbReference type="PROSITE" id="PS51767">
    <property type="entry name" value="PEPTIDASE_A1"/>
    <property type="match status" value="1"/>
</dbReference>
<feature type="domain" description="Peptidase A1" evidence="10">
    <location>
        <begin position="62"/>
        <end position="475"/>
    </location>
</feature>
<keyword evidence="4 7" id="KW-0064">Aspartyl protease</keyword>
<evidence type="ECO:0000256" key="3">
    <source>
        <dbReference type="ARBA" id="ARBA00022729"/>
    </source>
</evidence>
<evidence type="ECO:0000256" key="2">
    <source>
        <dbReference type="ARBA" id="ARBA00022670"/>
    </source>
</evidence>
<dbReference type="PANTHER" id="PTHR47965">
    <property type="entry name" value="ASPARTYL PROTEASE-RELATED"/>
    <property type="match status" value="1"/>
</dbReference>
<evidence type="ECO:0000256" key="8">
    <source>
        <dbReference type="SAM" id="Phobius"/>
    </source>
</evidence>
<feature type="chain" id="PRO_5043562126" description="Peptidase A1 domain-containing protein" evidence="9">
    <location>
        <begin position="20"/>
        <end position="557"/>
    </location>
</feature>
<dbReference type="GO" id="GO:0005886">
    <property type="term" value="C:plasma membrane"/>
    <property type="evidence" value="ECO:0007669"/>
    <property type="project" value="TreeGrafter"/>
</dbReference>
<dbReference type="AlphaFoldDB" id="A0AAV2U2L7"/>
<protein>
    <recommendedName>
        <fullName evidence="10">Peptidase A1 domain-containing protein</fullName>
    </recommendedName>
</protein>
<keyword evidence="3 9" id="KW-0732">Signal</keyword>
<keyword evidence="8" id="KW-1133">Transmembrane helix</keyword>
<dbReference type="PROSITE" id="PS00141">
    <property type="entry name" value="ASP_PROTEASE"/>
    <property type="match status" value="1"/>
</dbReference>
<dbReference type="EMBL" id="CAXLJL010000956">
    <property type="protein sequence ID" value="CAL5142110.1"/>
    <property type="molecule type" value="Genomic_DNA"/>
</dbReference>
<dbReference type="PRINTS" id="PR00792">
    <property type="entry name" value="PEPSIN"/>
</dbReference>
<dbReference type="InterPro" id="IPR001461">
    <property type="entry name" value="Aspartic_peptidase_A1"/>
</dbReference>
<dbReference type="GO" id="GO:0005802">
    <property type="term" value="C:trans-Golgi network"/>
    <property type="evidence" value="ECO:0007669"/>
    <property type="project" value="TreeGrafter"/>
</dbReference>
<dbReference type="InterPro" id="IPR021109">
    <property type="entry name" value="Peptidase_aspartic_dom_sf"/>
</dbReference>
<evidence type="ECO:0000256" key="1">
    <source>
        <dbReference type="ARBA" id="ARBA00007447"/>
    </source>
</evidence>
<evidence type="ECO:0000313" key="12">
    <source>
        <dbReference type="Proteomes" id="UP001497525"/>
    </source>
</evidence>
<dbReference type="GO" id="GO:0005768">
    <property type="term" value="C:endosome"/>
    <property type="evidence" value="ECO:0007669"/>
    <property type="project" value="TreeGrafter"/>
</dbReference>
<keyword evidence="5 7" id="KW-0378">Hydrolase</keyword>
<keyword evidence="8" id="KW-0472">Membrane</keyword>
<evidence type="ECO:0000256" key="9">
    <source>
        <dbReference type="SAM" id="SignalP"/>
    </source>
</evidence>
<evidence type="ECO:0000259" key="10">
    <source>
        <dbReference type="PROSITE" id="PS51767"/>
    </source>
</evidence>
<keyword evidence="2 7" id="KW-0645">Protease</keyword>
<dbReference type="GO" id="GO:0004190">
    <property type="term" value="F:aspartic-type endopeptidase activity"/>
    <property type="evidence" value="ECO:0007669"/>
    <property type="project" value="UniProtKB-KW"/>
</dbReference>
<dbReference type="InterPro" id="IPR001969">
    <property type="entry name" value="Aspartic_peptidase_AS"/>
</dbReference>
<sequence length="557" mass="61478">MDLPHCLWIIFIILTTARTDSLLFPLYRRNTREDILGAVLTGLDANNLRFSHNLSGLPGRGYYLTVGLGTPAQPISLLLDTGSSDLAVAGQKLPNVDRWFHKNLSATLQPSAYEQHVRYQRGSWSGQLCSDVLRFPSAVAFRSNESAVNKTDLRAHFALIYKARDFFVPHNGSSWEGIAGLGFHSLSVFPTPLGQKPVKPARGFIHSGWEYVKGLLSPSVARPHGLFDDLVNYWKVPDVFSLLLCGSAELGQPQTQPTNLSSPRAGGLFLAGSGNMSSAFPGQLLTSGSVYYTPVRQKWYYEIVMIDILVQAESVISECKELNFDKTIVDSGTTNIHLPGRVFSPLLSSIQGYVSAQVRANNLDLVLTEGFWLGKSLFCEPAEEGTTIGGRAGLPYVLFPPVEFQLQSSANTVLSVILSPQQYLRYIGRIANSNTRRDCFAFGIQSTRLGSVLGSVFLEGYFTVFDRARLQVGFANSTCNRYSSVSQLPVSQVNGIRKTWRTDLSECAFHRPVTPPLIERVLAISLFVSLFSMVVPLFFAPIFCILSNFTEDFDKAD</sequence>
<gene>
    <name evidence="11" type="ORF">CDAUBV1_LOCUS17388</name>
</gene>
<organism evidence="11 12">
    <name type="scientific">Calicophoron daubneyi</name>
    <name type="common">Rumen fluke</name>
    <name type="synonym">Paramphistomum daubneyi</name>
    <dbReference type="NCBI Taxonomy" id="300641"/>
    <lineage>
        <taxon>Eukaryota</taxon>
        <taxon>Metazoa</taxon>
        <taxon>Spiralia</taxon>
        <taxon>Lophotrochozoa</taxon>
        <taxon>Platyhelminthes</taxon>
        <taxon>Trematoda</taxon>
        <taxon>Digenea</taxon>
        <taxon>Plagiorchiida</taxon>
        <taxon>Pronocephalata</taxon>
        <taxon>Paramphistomoidea</taxon>
        <taxon>Paramphistomidae</taxon>
        <taxon>Calicophoron</taxon>
    </lineage>
</organism>
<evidence type="ECO:0000256" key="4">
    <source>
        <dbReference type="ARBA" id="ARBA00022750"/>
    </source>
</evidence>
<dbReference type="Gene3D" id="2.40.70.10">
    <property type="entry name" value="Acid Proteases"/>
    <property type="match status" value="2"/>
</dbReference>
<keyword evidence="6" id="KW-0865">Zymogen</keyword>
<evidence type="ECO:0000313" key="11">
    <source>
        <dbReference type="EMBL" id="CAL5142110.1"/>
    </source>
</evidence>
<dbReference type="SUPFAM" id="SSF50630">
    <property type="entry name" value="Acid proteases"/>
    <property type="match status" value="1"/>
</dbReference>
<dbReference type="InterPro" id="IPR033121">
    <property type="entry name" value="PEPTIDASE_A1"/>
</dbReference>
<comment type="caution">
    <text evidence="11">The sequence shown here is derived from an EMBL/GenBank/DDBJ whole genome shotgun (WGS) entry which is preliminary data.</text>
</comment>
<keyword evidence="8" id="KW-0812">Transmembrane</keyword>
<proteinExistence type="inferred from homology"/>
<reference evidence="11" key="1">
    <citation type="submission" date="2024-06" db="EMBL/GenBank/DDBJ databases">
        <authorList>
            <person name="Liu X."/>
            <person name="Lenzi L."/>
            <person name="Haldenby T S."/>
            <person name="Uol C."/>
        </authorList>
    </citation>
    <scope>NUCLEOTIDE SEQUENCE</scope>
</reference>
<evidence type="ECO:0000256" key="6">
    <source>
        <dbReference type="ARBA" id="ARBA00023145"/>
    </source>
</evidence>
<feature type="signal peptide" evidence="9">
    <location>
        <begin position="1"/>
        <end position="19"/>
    </location>
</feature>
<dbReference type="Proteomes" id="UP001497525">
    <property type="component" value="Unassembled WGS sequence"/>
</dbReference>
<dbReference type="PANTHER" id="PTHR47965:SF12">
    <property type="entry name" value="ASPARTIC PROTEINASE 3-RELATED"/>
    <property type="match status" value="1"/>
</dbReference>
<accession>A0AAV2U2L7</accession>
<evidence type="ECO:0000256" key="7">
    <source>
        <dbReference type="RuleBase" id="RU000454"/>
    </source>
</evidence>
<dbReference type="GO" id="GO:0050435">
    <property type="term" value="P:amyloid-beta metabolic process"/>
    <property type="evidence" value="ECO:0007669"/>
    <property type="project" value="TreeGrafter"/>
</dbReference>
<evidence type="ECO:0000256" key="5">
    <source>
        <dbReference type="ARBA" id="ARBA00022801"/>
    </source>
</evidence>